<dbReference type="GO" id="GO:0015232">
    <property type="term" value="F:heme transmembrane transporter activity"/>
    <property type="evidence" value="ECO:0007669"/>
    <property type="project" value="InterPro"/>
</dbReference>
<reference evidence="12 13" key="1">
    <citation type="journal article" date="2020" name="Microorganisms">
        <title>Osmotic Adaptation and Compatible Solute Biosynthesis of Phototrophic Bacteria as Revealed from Genome Analyses.</title>
        <authorList>
            <person name="Imhoff J.F."/>
            <person name="Rahn T."/>
            <person name="Kunzel S."/>
            <person name="Keller A."/>
            <person name="Neulinger S.C."/>
        </authorList>
    </citation>
    <scope>NUCLEOTIDE SEQUENCE [LARGE SCALE GENOMIC DNA]</scope>
    <source>
        <strain evidence="12 13">DSM 21303</strain>
    </source>
</reference>
<keyword evidence="7 10" id="KW-1133">Transmembrane helix</keyword>
<evidence type="ECO:0000256" key="2">
    <source>
        <dbReference type="ARBA" id="ARBA00004141"/>
    </source>
</evidence>
<organism evidence="12 13">
    <name type="scientific">Thiocapsa imhoffii</name>
    <dbReference type="NCBI Taxonomy" id="382777"/>
    <lineage>
        <taxon>Bacteria</taxon>
        <taxon>Pseudomonadati</taxon>
        <taxon>Pseudomonadota</taxon>
        <taxon>Gammaproteobacteria</taxon>
        <taxon>Chromatiales</taxon>
        <taxon>Chromatiaceae</taxon>
        <taxon>Thiocapsa</taxon>
    </lineage>
</organism>
<evidence type="ECO:0000256" key="7">
    <source>
        <dbReference type="ARBA" id="ARBA00022989"/>
    </source>
</evidence>
<dbReference type="GO" id="GO:0005886">
    <property type="term" value="C:plasma membrane"/>
    <property type="evidence" value="ECO:0007669"/>
    <property type="project" value="TreeGrafter"/>
</dbReference>
<evidence type="ECO:0000256" key="3">
    <source>
        <dbReference type="ARBA" id="ARBA00005840"/>
    </source>
</evidence>
<comment type="subcellular location">
    <subcellularLocation>
        <location evidence="2">Membrane</location>
        <topology evidence="2">Multi-pass membrane protein</topology>
    </subcellularLocation>
</comment>
<evidence type="ECO:0000313" key="12">
    <source>
        <dbReference type="EMBL" id="MBK1645627.1"/>
    </source>
</evidence>
<evidence type="ECO:0000256" key="5">
    <source>
        <dbReference type="ARBA" id="ARBA00022692"/>
    </source>
</evidence>
<proteinExistence type="inferred from homology"/>
<feature type="transmembrane region" description="Helical" evidence="10">
    <location>
        <begin position="131"/>
        <end position="149"/>
    </location>
</feature>
<feature type="transmembrane region" description="Helical" evidence="10">
    <location>
        <begin position="62"/>
        <end position="88"/>
    </location>
</feature>
<dbReference type="EMBL" id="NRSD01000014">
    <property type="protein sequence ID" value="MBK1645627.1"/>
    <property type="molecule type" value="Genomic_DNA"/>
</dbReference>
<accession>A0A9X0WJ02</accession>
<evidence type="ECO:0000259" key="11">
    <source>
        <dbReference type="Pfam" id="PF01578"/>
    </source>
</evidence>
<dbReference type="PANTHER" id="PTHR30071:SF1">
    <property type="entry name" value="CYTOCHROME B_B6 PROTEIN-RELATED"/>
    <property type="match status" value="1"/>
</dbReference>
<name>A0A9X0WJ02_9GAMM</name>
<dbReference type="InterPro" id="IPR045062">
    <property type="entry name" value="Cyt_c_biogenesis_CcsA/CcmC"/>
</dbReference>
<sequence length="254" mass="28710">MALNWFRFAAPSAFYPLAGRAIPIFWWLTVIPLVIGLVWGFFMTPDQLGGTNAQKEYYRIIFIHVPTAWMSMWLYVVMAGWAAVGLVFKTRLSFMMANAIAPTGAVFTFLALWTGAFWGRPSWGTYWDWDPRLTAELILFFLYIGYIALHSAIDDTRRADRAAALLAIVGLVMVPVIFWSVNCPDPNQCAALHQRSDLTRMEGNILFSMLTITFAFWMYSFATTLMRLRSLILERESAAGASWVETTLGKEGAS</sequence>
<dbReference type="PRINTS" id="PR01386">
    <property type="entry name" value="CCMCBIOGNSIS"/>
</dbReference>
<dbReference type="PANTHER" id="PTHR30071">
    <property type="entry name" value="HEME EXPORTER PROTEIN C"/>
    <property type="match status" value="1"/>
</dbReference>
<keyword evidence="5 10" id="KW-0812">Transmembrane</keyword>
<feature type="transmembrane region" description="Helical" evidence="10">
    <location>
        <begin position="21"/>
        <end position="42"/>
    </location>
</feature>
<comment type="caution">
    <text evidence="12">The sequence shown here is derived from an EMBL/GenBank/DDBJ whole genome shotgun (WGS) entry which is preliminary data.</text>
</comment>
<keyword evidence="13" id="KW-1185">Reference proteome</keyword>
<evidence type="ECO:0000256" key="8">
    <source>
        <dbReference type="ARBA" id="ARBA00023136"/>
    </source>
</evidence>
<dbReference type="Proteomes" id="UP001138802">
    <property type="component" value="Unassembled WGS sequence"/>
</dbReference>
<comment type="function">
    <text evidence="1">Required for the export of heme to the periplasm for the biogenesis of c-type cytochromes.</text>
</comment>
<gene>
    <name evidence="12" type="ORF">CKO25_13420</name>
</gene>
<feature type="domain" description="Cytochrome c assembly protein" evidence="11">
    <location>
        <begin position="22"/>
        <end position="182"/>
    </location>
</feature>
<protein>
    <recommendedName>
        <fullName evidence="4">Heme exporter protein C</fullName>
    </recommendedName>
    <alternativeName>
        <fullName evidence="9">Cytochrome c-type biogenesis protein CcmC</fullName>
    </alternativeName>
</protein>
<comment type="similarity">
    <text evidence="3">Belongs to the CcmC/CycZ/HelC family.</text>
</comment>
<dbReference type="GO" id="GO:0017004">
    <property type="term" value="P:cytochrome complex assembly"/>
    <property type="evidence" value="ECO:0007669"/>
    <property type="project" value="UniProtKB-KW"/>
</dbReference>
<evidence type="ECO:0000256" key="4">
    <source>
        <dbReference type="ARBA" id="ARBA00016463"/>
    </source>
</evidence>
<feature type="transmembrane region" description="Helical" evidence="10">
    <location>
        <begin position="205"/>
        <end position="225"/>
    </location>
</feature>
<evidence type="ECO:0000256" key="1">
    <source>
        <dbReference type="ARBA" id="ARBA00002442"/>
    </source>
</evidence>
<evidence type="ECO:0000256" key="10">
    <source>
        <dbReference type="SAM" id="Phobius"/>
    </source>
</evidence>
<feature type="transmembrane region" description="Helical" evidence="10">
    <location>
        <begin position="161"/>
        <end position="181"/>
    </location>
</feature>
<dbReference type="RefSeq" id="WP_200388439.1">
    <property type="nucleotide sequence ID" value="NZ_NRSD01000014.1"/>
</dbReference>
<dbReference type="InterPro" id="IPR003557">
    <property type="entry name" value="Cyt_c_biogenesis_CcmC"/>
</dbReference>
<keyword evidence="8 10" id="KW-0472">Membrane</keyword>
<dbReference type="GO" id="GO:0020037">
    <property type="term" value="F:heme binding"/>
    <property type="evidence" value="ECO:0007669"/>
    <property type="project" value="InterPro"/>
</dbReference>
<dbReference type="Pfam" id="PF01578">
    <property type="entry name" value="Cytochrom_C_asm"/>
    <property type="match status" value="1"/>
</dbReference>
<dbReference type="AlphaFoldDB" id="A0A9X0WJ02"/>
<keyword evidence="6" id="KW-0201">Cytochrome c-type biogenesis</keyword>
<evidence type="ECO:0000256" key="6">
    <source>
        <dbReference type="ARBA" id="ARBA00022748"/>
    </source>
</evidence>
<evidence type="ECO:0000256" key="9">
    <source>
        <dbReference type="ARBA" id="ARBA00032940"/>
    </source>
</evidence>
<feature type="transmembrane region" description="Helical" evidence="10">
    <location>
        <begin position="100"/>
        <end position="119"/>
    </location>
</feature>
<dbReference type="InterPro" id="IPR002541">
    <property type="entry name" value="Cyt_c_assembly"/>
</dbReference>
<evidence type="ECO:0000313" key="13">
    <source>
        <dbReference type="Proteomes" id="UP001138802"/>
    </source>
</evidence>